<dbReference type="AlphaFoldDB" id="A0A540KX64"/>
<reference evidence="2 3" key="1">
    <citation type="journal article" date="2019" name="G3 (Bethesda)">
        <title>Sequencing of a Wild Apple (Malus baccata) Genome Unravels the Differences Between Cultivated and Wild Apple Species Regarding Disease Resistance and Cold Tolerance.</title>
        <authorList>
            <person name="Chen X."/>
        </authorList>
    </citation>
    <scope>NUCLEOTIDE SEQUENCE [LARGE SCALE GENOMIC DNA]</scope>
    <source>
        <strain evidence="3">cv. Shandingzi</strain>
        <tissue evidence="2">Leaves</tissue>
    </source>
</reference>
<sequence length="68" mass="7549">MADSGGPSSKKVQGEGSEKDKKKKRVTTCVRNTSYAKRRYRISYTELVGYEKSDMVNKFSGDVGVLVP</sequence>
<evidence type="ECO:0000256" key="1">
    <source>
        <dbReference type="SAM" id="MobiDB-lite"/>
    </source>
</evidence>
<organism evidence="2 3">
    <name type="scientific">Malus baccata</name>
    <name type="common">Siberian crab apple</name>
    <name type="synonym">Pyrus baccata</name>
    <dbReference type="NCBI Taxonomy" id="106549"/>
    <lineage>
        <taxon>Eukaryota</taxon>
        <taxon>Viridiplantae</taxon>
        <taxon>Streptophyta</taxon>
        <taxon>Embryophyta</taxon>
        <taxon>Tracheophyta</taxon>
        <taxon>Spermatophyta</taxon>
        <taxon>Magnoliopsida</taxon>
        <taxon>eudicotyledons</taxon>
        <taxon>Gunneridae</taxon>
        <taxon>Pentapetalae</taxon>
        <taxon>rosids</taxon>
        <taxon>fabids</taxon>
        <taxon>Rosales</taxon>
        <taxon>Rosaceae</taxon>
        <taxon>Amygdaloideae</taxon>
        <taxon>Maleae</taxon>
        <taxon>Malus</taxon>
    </lineage>
</organism>
<protein>
    <submittedName>
        <fullName evidence="2">Uncharacterized protein</fullName>
    </submittedName>
</protein>
<feature type="compositionally biased region" description="Polar residues" evidence="1">
    <location>
        <begin position="1"/>
        <end position="11"/>
    </location>
</feature>
<feature type="region of interest" description="Disordered" evidence="1">
    <location>
        <begin position="1"/>
        <end position="26"/>
    </location>
</feature>
<proteinExistence type="predicted"/>
<comment type="caution">
    <text evidence="2">The sequence shown here is derived from an EMBL/GenBank/DDBJ whole genome shotgun (WGS) entry which is preliminary data.</text>
</comment>
<evidence type="ECO:0000313" key="3">
    <source>
        <dbReference type="Proteomes" id="UP000315295"/>
    </source>
</evidence>
<gene>
    <name evidence="2" type="ORF">C1H46_035604</name>
</gene>
<accession>A0A540KX64</accession>
<evidence type="ECO:0000313" key="2">
    <source>
        <dbReference type="EMBL" id="TQD78824.1"/>
    </source>
</evidence>
<dbReference type="EMBL" id="VIEB01000888">
    <property type="protein sequence ID" value="TQD78824.1"/>
    <property type="molecule type" value="Genomic_DNA"/>
</dbReference>
<dbReference type="Proteomes" id="UP000315295">
    <property type="component" value="Unassembled WGS sequence"/>
</dbReference>
<name>A0A540KX64_MALBA</name>
<keyword evidence="3" id="KW-1185">Reference proteome</keyword>